<dbReference type="AlphaFoldDB" id="A0A918PKV2"/>
<keyword evidence="5" id="KW-0732">Signal</keyword>
<dbReference type="InterPro" id="IPR015422">
    <property type="entry name" value="PyrdxlP-dep_Trfase_small"/>
</dbReference>
<dbReference type="InterPro" id="IPR015424">
    <property type="entry name" value="PyrdxlP-dep_Trfase"/>
</dbReference>
<evidence type="ECO:0000313" key="8">
    <source>
        <dbReference type="Proteomes" id="UP000619457"/>
    </source>
</evidence>
<dbReference type="EMBL" id="BMWX01000001">
    <property type="protein sequence ID" value="GGZ14597.1"/>
    <property type="molecule type" value="Genomic_DNA"/>
</dbReference>
<dbReference type="Pfam" id="PF00155">
    <property type="entry name" value="Aminotran_1_2"/>
    <property type="match status" value="1"/>
</dbReference>
<dbReference type="InterPro" id="IPR004839">
    <property type="entry name" value="Aminotransferase_I/II_large"/>
</dbReference>
<dbReference type="InterPro" id="IPR050106">
    <property type="entry name" value="HistidinolP_aminotransfase"/>
</dbReference>
<comment type="caution">
    <text evidence="7">The sequence shown here is derived from an EMBL/GenBank/DDBJ whole genome shotgun (WGS) entry which is preliminary data.</text>
</comment>
<feature type="domain" description="Aminotransferase class I/classII large" evidence="6">
    <location>
        <begin position="65"/>
        <end position="386"/>
    </location>
</feature>
<keyword evidence="8" id="KW-1185">Reference proteome</keyword>
<dbReference type="InterPro" id="IPR006311">
    <property type="entry name" value="TAT_signal"/>
</dbReference>
<evidence type="ECO:0000256" key="4">
    <source>
        <dbReference type="ARBA" id="ARBA00022898"/>
    </source>
</evidence>
<evidence type="ECO:0000256" key="2">
    <source>
        <dbReference type="ARBA" id="ARBA00022576"/>
    </source>
</evidence>
<dbReference type="PANTHER" id="PTHR43643">
    <property type="entry name" value="HISTIDINOL-PHOSPHATE AMINOTRANSFERASE 2"/>
    <property type="match status" value="1"/>
</dbReference>
<dbReference type="RefSeq" id="WP_018474453.1">
    <property type="nucleotide sequence ID" value="NZ_BMWX01000001.1"/>
</dbReference>
<evidence type="ECO:0000259" key="6">
    <source>
        <dbReference type="Pfam" id="PF00155"/>
    </source>
</evidence>
<keyword evidence="2 7" id="KW-0032">Aminotransferase</keyword>
<accession>A0A918PKV2</accession>
<comment type="similarity">
    <text evidence="1">Belongs to the class-II pyridoxal-phosphate-dependent aminotransferase family. Histidinol-phosphate aminotransferase subfamily.</text>
</comment>
<protein>
    <submittedName>
        <fullName evidence="7">Histidinol-phosphate aminotransferase</fullName>
    </submittedName>
</protein>
<evidence type="ECO:0000256" key="3">
    <source>
        <dbReference type="ARBA" id="ARBA00022679"/>
    </source>
</evidence>
<evidence type="ECO:0000256" key="1">
    <source>
        <dbReference type="ARBA" id="ARBA00007970"/>
    </source>
</evidence>
<dbReference type="PROSITE" id="PS51318">
    <property type="entry name" value="TAT"/>
    <property type="match status" value="1"/>
</dbReference>
<name>A0A918PKV2_9BACT</name>
<dbReference type="SUPFAM" id="SSF53383">
    <property type="entry name" value="PLP-dependent transferases"/>
    <property type="match status" value="1"/>
</dbReference>
<proteinExistence type="inferred from homology"/>
<dbReference type="GO" id="GO:0030170">
    <property type="term" value="F:pyridoxal phosphate binding"/>
    <property type="evidence" value="ECO:0007669"/>
    <property type="project" value="InterPro"/>
</dbReference>
<sequence length="392" mass="42530">MTTKINRRSWLKSSLLAAGGIGLAPSLASATSFHSPSAGNFASGSSLLWEHSPIFKEAPALRARLLANENPYGPSPKVVSTITEAVSLGNRYAHGDAAYLIDLLAEKEGVTKDHIMLGPGSTDMLEKTAIVRFMNGGNIVSADPSYMSLINTSQRLGATWKPIPLTADFSHDLKGMEKAIDSETKLVYICNPNNPTGSVTNASDLKAFCKKVSAKTPVFVDEAYLEFMDDAEDNTMVGLIAEGHDVMVARTFSKIHGMAGLRIGYMVAKPERIESITDLVRGTMGLSVTSLKGAIASVKEEKFLAECKGMNKECRDFTFAKISAMGYDVIPSSTSFMIFPIEMEGDAFLKGMFAEGVGVRAYNFLDKPWCRVSMGTMDEMKIFMEAFEKVTT</sequence>
<dbReference type="Gene3D" id="3.40.640.10">
    <property type="entry name" value="Type I PLP-dependent aspartate aminotransferase-like (Major domain)"/>
    <property type="match status" value="1"/>
</dbReference>
<feature type="signal peptide" evidence="5">
    <location>
        <begin position="1"/>
        <end position="30"/>
    </location>
</feature>
<organism evidence="7 8">
    <name type="scientific">Echinicola pacifica</name>
    <dbReference type="NCBI Taxonomy" id="346377"/>
    <lineage>
        <taxon>Bacteria</taxon>
        <taxon>Pseudomonadati</taxon>
        <taxon>Bacteroidota</taxon>
        <taxon>Cytophagia</taxon>
        <taxon>Cytophagales</taxon>
        <taxon>Cyclobacteriaceae</taxon>
        <taxon>Echinicola</taxon>
    </lineage>
</organism>
<dbReference type="CDD" id="cd00609">
    <property type="entry name" value="AAT_like"/>
    <property type="match status" value="1"/>
</dbReference>
<dbReference type="GO" id="GO:0008483">
    <property type="term" value="F:transaminase activity"/>
    <property type="evidence" value="ECO:0007669"/>
    <property type="project" value="UniProtKB-KW"/>
</dbReference>
<evidence type="ECO:0000256" key="5">
    <source>
        <dbReference type="SAM" id="SignalP"/>
    </source>
</evidence>
<evidence type="ECO:0000313" key="7">
    <source>
        <dbReference type="EMBL" id="GGZ14597.1"/>
    </source>
</evidence>
<reference evidence="7" key="2">
    <citation type="submission" date="2020-09" db="EMBL/GenBank/DDBJ databases">
        <authorList>
            <person name="Sun Q."/>
            <person name="Kim S."/>
        </authorList>
    </citation>
    <scope>NUCLEOTIDE SEQUENCE</scope>
    <source>
        <strain evidence="7">KCTC 12368</strain>
    </source>
</reference>
<keyword evidence="3" id="KW-0808">Transferase</keyword>
<dbReference type="Proteomes" id="UP000619457">
    <property type="component" value="Unassembled WGS sequence"/>
</dbReference>
<dbReference type="PANTHER" id="PTHR43643:SF3">
    <property type="entry name" value="HISTIDINOL-PHOSPHATE AMINOTRANSFERASE"/>
    <property type="match status" value="1"/>
</dbReference>
<dbReference type="InterPro" id="IPR015421">
    <property type="entry name" value="PyrdxlP-dep_Trfase_major"/>
</dbReference>
<reference evidence="7" key="1">
    <citation type="journal article" date="2014" name="Int. J. Syst. Evol. Microbiol.">
        <title>Complete genome sequence of Corynebacterium casei LMG S-19264T (=DSM 44701T), isolated from a smear-ripened cheese.</title>
        <authorList>
            <consortium name="US DOE Joint Genome Institute (JGI-PGF)"/>
            <person name="Walter F."/>
            <person name="Albersmeier A."/>
            <person name="Kalinowski J."/>
            <person name="Ruckert C."/>
        </authorList>
    </citation>
    <scope>NUCLEOTIDE SEQUENCE</scope>
    <source>
        <strain evidence="7">KCTC 12368</strain>
    </source>
</reference>
<dbReference type="Gene3D" id="3.90.1150.10">
    <property type="entry name" value="Aspartate Aminotransferase, domain 1"/>
    <property type="match status" value="1"/>
</dbReference>
<keyword evidence="4" id="KW-0663">Pyridoxal phosphate</keyword>
<gene>
    <name evidence="7" type="primary">hisC</name>
    <name evidence="7" type="ORF">GCM10007049_03110</name>
</gene>
<feature type="chain" id="PRO_5036673864" evidence="5">
    <location>
        <begin position="31"/>
        <end position="392"/>
    </location>
</feature>